<keyword evidence="3" id="KW-1185">Reference proteome</keyword>
<dbReference type="EMBL" id="LMTZ01000116">
    <property type="protein sequence ID" value="KST64861.1"/>
    <property type="molecule type" value="Genomic_DNA"/>
</dbReference>
<dbReference type="AlphaFoldDB" id="A0A0V7ZR24"/>
<evidence type="ECO:0000313" key="3">
    <source>
        <dbReference type="Proteomes" id="UP000053372"/>
    </source>
</evidence>
<name>A0A0V7ZR24_9CYAN</name>
<gene>
    <name evidence="1" type="ORF">BC008_18790</name>
    <name evidence="2" type="ORF">BC008_28125</name>
</gene>
<dbReference type="Proteomes" id="UP000053372">
    <property type="component" value="Unassembled WGS sequence"/>
</dbReference>
<comment type="caution">
    <text evidence="2">The sequence shown here is derived from an EMBL/GenBank/DDBJ whole genome shotgun (WGS) entry which is preliminary data.</text>
</comment>
<organism evidence="2 3">
    <name type="scientific">Mastigocoleus testarum BC008</name>
    <dbReference type="NCBI Taxonomy" id="371196"/>
    <lineage>
        <taxon>Bacteria</taxon>
        <taxon>Bacillati</taxon>
        <taxon>Cyanobacteriota</taxon>
        <taxon>Cyanophyceae</taxon>
        <taxon>Nostocales</taxon>
        <taxon>Hapalosiphonaceae</taxon>
        <taxon>Mastigocoleus</taxon>
    </lineage>
</organism>
<evidence type="ECO:0000313" key="1">
    <source>
        <dbReference type="EMBL" id="KST64861.1"/>
    </source>
</evidence>
<dbReference type="RefSeq" id="WP_027841030.1">
    <property type="nucleotide sequence ID" value="NZ_LMTZ01000091.1"/>
</dbReference>
<evidence type="ECO:0000313" key="2">
    <source>
        <dbReference type="EMBL" id="KST67059.1"/>
    </source>
</evidence>
<dbReference type="OrthoDB" id="477505at2"/>
<reference evidence="2 3" key="1">
    <citation type="journal article" date="2015" name="Genome Announc.">
        <title>Draft Genome of the Euendolithic (true boring) Cyanobacterium Mastigocoleus testarum strain BC008.</title>
        <authorList>
            <person name="Guida B.S."/>
            <person name="Garcia-Pichel F."/>
        </authorList>
    </citation>
    <scope>NUCLEOTIDE SEQUENCE [LARGE SCALE GENOMIC DNA]</scope>
    <source>
        <strain evidence="2 3">BC008</strain>
    </source>
</reference>
<protein>
    <submittedName>
        <fullName evidence="2">Pilus assembly protein PilB</fullName>
    </submittedName>
</protein>
<proteinExistence type="predicted"/>
<dbReference type="EMBL" id="LMTZ01000091">
    <property type="protein sequence ID" value="KST67059.1"/>
    <property type="molecule type" value="Genomic_DNA"/>
</dbReference>
<accession>A0A0V7ZR24</accession>
<sequence length="444" mass="51129">MPEQNIELLTNIYNAFDPFRPLPAGDPTYVDCREVRGDGDILLDLGNRIKLSKENTCQLYSGHRGAGKSTELLRLKQFLEEKNFYVVYFAADEEDIDSEDARYTDILLACTRHILEGLKNIGNANPVLQWLEGRWEDIKDLAQTEVSFQGMSMEAQISQFAKLTANLRAEPSLREKIRKKVDPYTVTLIQVLNQFLKEAKKKLPDGRSELAVIVDNLDRIAPIITDSGKINHEEIFLDRSEQLKALDCHLIYTVPISLVYSKRSTDVRESYSDTEVLPMIMVRTPDGEICEPGLSKIKEIISKRISQCTTYLSLDTEIFDSPETFQQLCLMSGGHVRNLLLLTQDAIALTEELPISQRAVRRAITKARNTYRQTVEHNQWDLLAKVFHSKRVINDNEHRSLLFNRCFLEYRYLDKEYEIQRWCDVHPLIRGIAEFKEAVAKMQP</sequence>